<keyword evidence="2" id="KW-1185">Reference proteome</keyword>
<proteinExistence type="predicted"/>
<gene>
    <name evidence="1" type="ORF">Tco_0704702</name>
</gene>
<protein>
    <recommendedName>
        <fullName evidence="3">Reverse transcriptase domain-containing protein</fullName>
    </recommendedName>
</protein>
<dbReference type="EMBL" id="BQNB010010037">
    <property type="protein sequence ID" value="GJS71861.1"/>
    <property type="molecule type" value="Genomic_DNA"/>
</dbReference>
<organism evidence="1 2">
    <name type="scientific">Tanacetum coccineum</name>
    <dbReference type="NCBI Taxonomy" id="301880"/>
    <lineage>
        <taxon>Eukaryota</taxon>
        <taxon>Viridiplantae</taxon>
        <taxon>Streptophyta</taxon>
        <taxon>Embryophyta</taxon>
        <taxon>Tracheophyta</taxon>
        <taxon>Spermatophyta</taxon>
        <taxon>Magnoliopsida</taxon>
        <taxon>eudicotyledons</taxon>
        <taxon>Gunneridae</taxon>
        <taxon>Pentapetalae</taxon>
        <taxon>asterids</taxon>
        <taxon>campanulids</taxon>
        <taxon>Asterales</taxon>
        <taxon>Asteraceae</taxon>
        <taxon>Asteroideae</taxon>
        <taxon>Anthemideae</taxon>
        <taxon>Anthemidinae</taxon>
        <taxon>Tanacetum</taxon>
    </lineage>
</organism>
<evidence type="ECO:0000313" key="2">
    <source>
        <dbReference type="Proteomes" id="UP001151760"/>
    </source>
</evidence>
<name>A0ABQ4Y2R0_9ASTR</name>
<dbReference type="Proteomes" id="UP001151760">
    <property type="component" value="Unassembled WGS sequence"/>
</dbReference>
<reference evidence="1" key="2">
    <citation type="submission" date="2022-01" db="EMBL/GenBank/DDBJ databases">
        <authorList>
            <person name="Yamashiro T."/>
            <person name="Shiraishi A."/>
            <person name="Satake H."/>
            <person name="Nakayama K."/>
        </authorList>
    </citation>
    <scope>NUCLEOTIDE SEQUENCE</scope>
</reference>
<accession>A0ABQ4Y2R0</accession>
<sequence>MLNQDCFVGFSYSKNLMSLSVIKKGVENLAADHLSRLENPYQSKLEKKEITKIFPLETLGMGDFRGDDSTPWFADIANYHAGNFVVKGMSSQQKKKFFKDVKEITFGTTPIVFKILCRTSDSARRQKGSMTPRSRTAFSTLVIESSSLSQDKDFLGQAIRLRWTGPFIVTKVFPYGTIELSQTDGPNFKVNGHRLKHYFGGDMPHMVVPDLQTFPKDK</sequence>
<evidence type="ECO:0008006" key="3">
    <source>
        <dbReference type="Google" id="ProtNLM"/>
    </source>
</evidence>
<evidence type="ECO:0000313" key="1">
    <source>
        <dbReference type="EMBL" id="GJS71861.1"/>
    </source>
</evidence>
<reference evidence="1" key="1">
    <citation type="journal article" date="2022" name="Int. J. Mol. Sci.">
        <title>Draft Genome of Tanacetum Coccineum: Genomic Comparison of Closely Related Tanacetum-Family Plants.</title>
        <authorList>
            <person name="Yamashiro T."/>
            <person name="Shiraishi A."/>
            <person name="Nakayama K."/>
            <person name="Satake H."/>
        </authorList>
    </citation>
    <scope>NUCLEOTIDE SEQUENCE</scope>
</reference>
<comment type="caution">
    <text evidence="1">The sequence shown here is derived from an EMBL/GenBank/DDBJ whole genome shotgun (WGS) entry which is preliminary data.</text>
</comment>